<feature type="region of interest" description="Disordered" evidence="1">
    <location>
        <begin position="227"/>
        <end position="258"/>
    </location>
</feature>
<sequence length="379" mass="40858">MLASEAASLRNRIALVGGDAGVREQLLRELLVKTGQSSVLESEVWPPRPLQLLPFVVDTKYYSAALSVVVYPDAGVLRADYGSADQEHAERRAELGQTADAVVLLLDGATTMSRLKATLGWIEEFVTEFGTNIALAVTPSGESGHADYAEMELACMDAGVELIAWRPGASATGSAAGAFGSLLDDAGDLAEELVGTDRIAEALQTNMWAGMVRMPQPPLVRRLVETDFDEKDEDADDEDRTRISHTTKDGDAGGNSDSADGLLGYSMAEIEKMSNMLFGSLGKDDEDADGDQDGFEHTVMMLQRLREQGQQMSSEERRVLAEKTALAFHLHLAADGDEDEDDDQDDQDRDGGVRDHGHGEVHSADKLADPARPLAADRP</sequence>
<feature type="compositionally biased region" description="Acidic residues" evidence="1">
    <location>
        <begin position="227"/>
        <end position="238"/>
    </location>
</feature>
<name>A0ABR4NAG4_9FUNG</name>
<comment type="caution">
    <text evidence="2">The sequence shown here is derived from an EMBL/GenBank/DDBJ whole genome shotgun (WGS) entry which is preliminary data.</text>
</comment>
<evidence type="ECO:0000313" key="2">
    <source>
        <dbReference type="EMBL" id="KAL2916512.1"/>
    </source>
</evidence>
<keyword evidence="3" id="KW-1185">Reference proteome</keyword>
<dbReference type="Gene3D" id="3.40.50.11960">
    <property type="match status" value="1"/>
</dbReference>
<organism evidence="2 3">
    <name type="scientific">Polyrhizophydium stewartii</name>
    <dbReference type="NCBI Taxonomy" id="2732419"/>
    <lineage>
        <taxon>Eukaryota</taxon>
        <taxon>Fungi</taxon>
        <taxon>Fungi incertae sedis</taxon>
        <taxon>Chytridiomycota</taxon>
        <taxon>Chytridiomycota incertae sedis</taxon>
        <taxon>Chytridiomycetes</taxon>
        <taxon>Rhizophydiales</taxon>
        <taxon>Rhizophydiales incertae sedis</taxon>
        <taxon>Polyrhizophydium</taxon>
    </lineage>
</organism>
<dbReference type="EMBL" id="JADGIZ020000016">
    <property type="protein sequence ID" value="KAL2916512.1"/>
    <property type="molecule type" value="Genomic_DNA"/>
</dbReference>
<feature type="compositionally biased region" description="Basic and acidic residues" evidence="1">
    <location>
        <begin position="349"/>
        <end position="379"/>
    </location>
</feature>
<dbReference type="PANTHER" id="PTHR14659">
    <property type="entry name" value="ALPHA- AND GAMMA-ADAPTIN-BINDING PROTEIN P34"/>
    <property type="match status" value="1"/>
</dbReference>
<dbReference type="InterPro" id="IPR019341">
    <property type="entry name" value="Alpha/Gamma-adaptin-bd_p34"/>
</dbReference>
<gene>
    <name evidence="2" type="ORF">HK105_203945</name>
</gene>
<proteinExistence type="predicted"/>
<evidence type="ECO:0000313" key="3">
    <source>
        <dbReference type="Proteomes" id="UP001527925"/>
    </source>
</evidence>
<feature type="compositionally biased region" description="Acidic residues" evidence="1">
    <location>
        <begin position="335"/>
        <end position="348"/>
    </location>
</feature>
<dbReference type="Pfam" id="PF10199">
    <property type="entry name" value="Adaptin_binding"/>
    <property type="match status" value="1"/>
</dbReference>
<evidence type="ECO:0000256" key="1">
    <source>
        <dbReference type="SAM" id="MobiDB-lite"/>
    </source>
</evidence>
<reference evidence="2 3" key="1">
    <citation type="submission" date="2023-09" db="EMBL/GenBank/DDBJ databases">
        <title>Pangenome analysis of Batrachochytrium dendrobatidis and related Chytrids.</title>
        <authorList>
            <person name="Yacoub M.N."/>
            <person name="Stajich J.E."/>
            <person name="James T.Y."/>
        </authorList>
    </citation>
    <scope>NUCLEOTIDE SEQUENCE [LARGE SCALE GENOMIC DNA]</scope>
    <source>
        <strain evidence="2 3">JEL0888</strain>
    </source>
</reference>
<feature type="region of interest" description="Disordered" evidence="1">
    <location>
        <begin position="331"/>
        <end position="379"/>
    </location>
</feature>
<dbReference type="PANTHER" id="PTHR14659:SF1">
    <property type="entry name" value="ALPHA- AND GAMMA-ADAPTIN-BINDING PROTEIN P34"/>
    <property type="match status" value="1"/>
</dbReference>
<dbReference type="Proteomes" id="UP001527925">
    <property type="component" value="Unassembled WGS sequence"/>
</dbReference>
<protein>
    <submittedName>
        <fullName evidence="2">Uncharacterized protein</fullName>
    </submittedName>
</protein>
<feature type="compositionally biased region" description="Basic and acidic residues" evidence="1">
    <location>
        <begin position="239"/>
        <end position="251"/>
    </location>
</feature>
<accession>A0ABR4NAG4</accession>